<evidence type="ECO:0000313" key="3">
    <source>
        <dbReference type="Proteomes" id="UP000799428"/>
    </source>
</evidence>
<dbReference type="AlphaFoldDB" id="A0A6G1JUY8"/>
<reference evidence="2" key="1">
    <citation type="journal article" date="2020" name="Stud. Mycol.">
        <title>101 Dothideomycetes genomes: a test case for predicting lifestyles and emergence of pathogens.</title>
        <authorList>
            <person name="Haridas S."/>
            <person name="Albert R."/>
            <person name="Binder M."/>
            <person name="Bloem J."/>
            <person name="Labutti K."/>
            <person name="Salamov A."/>
            <person name="Andreopoulos B."/>
            <person name="Baker S."/>
            <person name="Barry K."/>
            <person name="Bills G."/>
            <person name="Bluhm B."/>
            <person name="Cannon C."/>
            <person name="Castanera R."/>
            <person name="Culley D."/>
            <person name="Daum C."/>
            <person name="Ezra D."/>
            <person name="Gonzalez J."/>
            <person name="Henrissat B."/>
            <person name="Kuo A."/>
            <person name="Liang C."/>
            <person name="Lipzen A."/>
            <person name="Lutzoni F."/>
            <person name="Magnuson J."/>
            <person name="Mondo S."/>
            <person name="Nolan M."/>
            <person name="Ohm R."/>
            <person name="Pangilinan J."/>
            <person name="Park H.-J."/>
            <person name="Ramirez L."/>
            <person name="Alfaro M."/>
            <person name="Sun H."/>
            <person name="Tritt A."/>
            <person name="Yoshinaga Y."/>
            <person name="Zwiers L.-H."/>
            <person name="Turgeon B."/>
            <person name="Goodwin S."/>
            <person name="Spatafora J."/>
            <person name="Crous P."/>
            <person name="Grigoriev I."/>
        </authorList>
    </citation>
    <scope>NUCLEOTIDE SEQUENCE</scope>
    <source>
        <strain evidence="2">CBS 279.74</strain>
    </source>
</reference>
<keyword evidence="1" id="KW-1133">Transmembrane helix</keyword>
<dbReference type="Proteomes" id="UP000799428">
    <property type="component" value="Unassembled WGS sequence"/>
</dbReference>
<gene>
    <name evidence="2" type="ORF">K504DRAFT_115582</name>
</gene>
<evidence type="ECO:0000256" key="1">
    <source>
        <dbReference type="SAM" id="Phobius"/>
    </source>
</evidence>
<evidence type="ECO:0000313" key="2">
    <source>
        <dbReference type="EMBL" id="KAF2704426.1"/>
    </source>
</evidence>
<feature type="transmembrane region" description="Helical" evidence="1">
    <location>
        <begin position="16"/>
        <end position="40"/>
    </location>
</feature>
<keyword evidence="3" id="KW-1185">Reference proteome</keyword>
<protein>
    <submittedName>
        <fullName evidence="2">Uncharacterized protein</fullName>
    </submittedName>
</protein>
<sequence>MRTPPKLGRRRAFQQLRVVAVCTFVHLLCLLLLHLFFFFFHVQTWLTTSTSTSNTSTSTFTSTFTSTSSTSSRGQTGGCCDTVATPQHTYICTHTCT</sequence>
<keyword evidence="1" id="KW-0472">Membrane</keyword>
<proteinExistence type="predicted"/>
<accession>A0A6G1JUY8</accession>
<organism evidence="2 3">
    <name type="scientific">Pleomassaria siparia CBS 279.74</name>
    <dbReference type="NCBI Taxonomy" id="1314801"/>
    <lineage>
        <taxon>Eukaryota</taxon>
        <taxon>Fungi</taxon>
        <taxon>Dikarya</taxon>
        <taxon>Ascomycota</taxon>
        <taxon>Pezizomycotina</taxon>
        <taxon>Dothideomycetes</taxon>
        <taxon>Pleosporomycetidae</taxon>
        <taxon>Pleosporales</taxon>
        <taxon>Pleomassariaceae</taxon>
        <taxon>Pleomassaria</taxon>
    </lineage>
</organism>
<keyword evidence="1" id="KW-0812">Transmembrane</keyword>
<name>A0A6G1JUY8_9PLEO</name>
<dbReference type="EMBL" id="MU005782">
    <property type="protein sequence ID" value="KAF2704426.1"/>
    <property type="molecule type" value="Genomic_DNA"/>
</dbReference>